<name>A0A9W4TYN6_9ASCO</name>
<comment type="caution">
    <text evidence="1">The sequence shown here is derived from an EMBL/GenBank/DDBJ whole genome shotgun (WGS) entry which is preliminary data.</text>
</comment>
<keyword evidence="2" id="KW-1185">Reference proteome</keyword>
<dbReference type="Gene3D" id="3.80.10.10">
    <property type="entry name" value="Ribonuclease Inhibitor"/>
    <property type="match status" value="1"/>
</dbReference>
<organism evidence="1 2">
    <name type="scientific">Candida verbasci</name>
    <dbReference type="NCBI Taxonomy" id="1227364"/>
    <lineage>
        <taxon>Eukaryota</taxon>
        <taxon>Fungi</taxon>
        <taxon>Dikarya</taxon>
        <taxon>Ascomycota</taxon>
        <taxon>Saccharomycotina</taxon>
        <taxon>Pichiomycetes</taxon>
        <taxon>Debaryomycetaceae</taxon>
        <taxon>Candida/Lodderomyces clade</taxon>
        <taxon>Candida</taxon>
    </lineage>
</organism>
<dbReference type="AlphaFoldDB" id="A0A9W4TYN6"/>
<sequence length="487" mass="56678">MSKEILNELNNLTQLPYELAWKILDEFDQDDLEWFYNISKFDTQRLINQIQFQNVLAVEYKNRKSPDPSKFYLTIQELVLRVQKFGVYPVNLCLINVSGFNYMIFHHSELLTHSAKVELVIHMDTETNRNKFNFIISSSKSVYLEKMGFYAQSGDDLYEIPRSIKKLEFHGETYSLWEFAEDDYYTMQTNDHYKRLKNFEQLEELYISGLIDGEVFAHFPESLLTLHMYNVDLYKPLVSLPQYLRSVSIKLIHEEEYDTSLPPLQFLTSLKASAGNLSSLKKLGLITPSLKSLNLHIHKSKENLDALDICYNLEVIKLNACYLPEKLFQKNLLYFKEFEFESLETGFIPNYDQVTIPSSTKKVTITDKGRVLNLKKIIFPIGLQNLKIIGKGMPVPDLNIPDSVTHLKLDSNIASLDKFKFPTRLQVGDFTHNYLRNIENLDFSNLLNLRILDFRWNVMGPQNIPDVPNGADILCTLDNLLPNNFYQ</sequence>
<protein>
    <submittedName>
        <fullName evidence="1">Uncharacterized protein</fullName>
    </submittedName>
</protein>
<dbReference type="EMBL" id="CANTUO010000003">
    <property type="protein sequence ID" value="CAI5758978.1"/>
    <property type="molecule type" value="Genomic_DNA"/>
</dbReference>
<dbReference type="InterPro" id="IPR032675">
    <property type="entry name" value="LRR_dom_sf"/>
</dbReference>
<dbReference type="SUPFAM" id="SSF52058">
    <property type="entry name" value="L domain-like"/>
    <property type="match status" value="1"/>
</dbReference>
<accession>A0A9W4TYN6</accession>
<dbReference type="Proteomes" id="UP001152885">
    <property type="component" value="Unassembled WGS sequence"/>
</dbReference>
<evidence type="ECO:0000313" key="1">
    <source>
        <dbReference type="EMBL" id="CAI5758978.1"/>
    </source>
</evidence>
<proteinExistence type="predicted"/>
<reference evidence="1" key="1">
    <citation type="submission" date="2022-12" db="EMBL/GenBank/DDBJ databases">
        <authorList>
            <person name="Brejova B."/>
        </authorList>
    </citation>
    <scope>NUCLEOTIDE SEQUENCE</scope>
</reference>
<evidence type="ECO:0000313" key="2">
    <source>
        <dbReference type="Proteomes" id="UP001152885"/>
    </source>
</evidence>
<gene>
    <name evidence="1" type="ORF">CANVERA_P3487</name>
</gene>